<gene>
    <name evidence="2" type="ORF">I4Q42_00180</name>
</gene>
<dbReference type="RefSeq" id="WP_198574060.1">
    <property type="nucleotide sequence ID" value="NZ_JADWOX010000001.1"/>
</dbReference>
<comment type="caution">
    <text evidence="2">The sequence shown here is derived from an EMBL/GenBank/DDBJ whole genome shotgun (WGS) entry which is preliminary data.</text>
</comment>
<sequence length="126" mass="13807">MKLLLDTHAVIWWLAKPEALSRAALDAIGDKSSVVLVSAASAYEIEIKRHRDATLAAIPEALYDAVLATGFTWLPIGAAHASAAAKLPLHHRDPWDRILVQQAMDEDARLVTCDRALSAYDVPLLW</sequence>
<feature type="domain" description="PIN" evidence="1">
    <location>
        <begin position="4"/>
        <end position="121"/>
    </location>
</feature>
<proteinExistence type="predicted"/>
<evidence type="ECO:0000313" key="3">
    <source>
        <dbReference type="Proteomes" id="UP000639859"/>
    </source>
</evidence>
<evidence type="ECO:0000259" key="1">
    <source>
        <dbReference type="Pfam" id="PF01850"/>
    </source>
</evidence>
<reference evidence="2 3" key="1">
    <citation type="submission" date="2020-11" db="EMBL/GenBank/DDBJ databases">
        <title>genome sequence of strain KACC 18849.</title>
        <authorList>
            <person name="Gao J."/>
            <person name="Zhang X."/>
        </authorList>
    </citation>
    <scope>NUCLEOTIDE SEQUENCE [LARGE SCALE GENOMIC DNA]</scope>
    <source>
        <strain evidence="2 3">KACC 18849</strain>
    </source>
</reference>
<dbReference type="PANTHER" id="PTHR36173:SF2">
    <property type="entry name" value="RIBONUCLEASE VAPC16"/>
    <property type="match status" value="1"/>
</dbReference>
<protein>
    <submittedName>
        <fullName evidence="2">Type II toxin-antitoxin system VapC family toxin</fullName>
    </submittedName>
</protein>
<dbReference type="InterPro" id="IPR041705">
    <property type="entry name" value="PIN_Sll0205"/>
</dbReference>
<accession>A0ABS0ST11</accession>
<dbReference type="InterPro" id="IPR029060">
    <property type="entry name" value="PIN-like_dom_sf"/>
</dbReference>
<dbReference type="CDD" id="cd09872">
    <property type="entry name" value="PIN_Sll0205-like"/>
    <property type="match status" value="1"/>
</dbReference>
<dbReference type="Proteomes" id="UP000639859">
    <property type="component" value="Unassembled WGS sequence"/>
</dbReference>
<dbReference type="PANTHER" id="PTHR36173">
    <property type="entry name" value="RIBONUCLEASE VAPC16-RELATED"/>
    <property type="match status" value="1"/>
</dbReference>
<organism evidence="2 3">
    <name type="scientific">Caulobacter hibisci</name>
    <dbReference type="NCBI Taxonomy" id="2035993"/>
    <lineage>
        <taxon>Bacteria</taxon>
        <taxon>Pseudomonadati</taxon>
        <taxon>Pseudomonadota</taxon>
        <taxon>Alphaproteobacteria</taxon>
        <taxon>Caulobacterales</taxon>
        <taxon>Caulobacteraceae</taxon>
        <taxon>Caulobacter</taxon>
    </lineage>
</organism>
<keyword evidence="3" id="KW-1185">Reference proteome</keyword>
<name>A0ABS0ST11_9CAUL</name>
<dbReference type="InterPro" id="IPR052919">
    <property type="entry name" value="TA_system_RNase"/>
</dbReference>
<dbReference type="EMBL" id="JADWOX010000001">
    <property type="protein sequence ID" value="MBI1682080.1"/>
    <property type="molecule type" value="Genomic_DNA"/>
</dbReference>
<dbReference type="SUPFAM" id="SSF88723">
    <property type="entry name" value="PIN domain-like"/>
    <property type="match status" value="1"/>
</dbReference>
<dbReference type="InterPro" id="IPR002716">
    <property type="entry name" value="PIN_dom"/>
</dbReference>
<evidence type="ECO:0000313" key="2">
    <source>
        <dbReference type="EMBL" id="MBI1682080.1"/>
    </source>
</evidence>
<dbReference type="Gene3D" id="3.40.50.1010">
    <property type="entry name" value="5'-nuclease"/>
    <property type="match status" value="1"/>
</dbReference>
<dbReference type="Pfam" id="PF01850">
    <property type="entry name" value="PIN"/>
    <property type="match status" value="1"/>
</dbReference>